<dbReference type="InterPro" id="IPR013883">
    <property type="entry name" value="TF_Iwr1_dom"/>
</dbReference>
<dbReference type="Pfam" id="PF08574">
    <property type="entry name" value="Iwr1"/>
    <property type="match status" value="1"/>
</dbReference>
<dbReference type="PaxDb" id="121845-A0A3Q0IP75"/>
<sequence>MSQVVNLFRNIKPEDFKEDGDVTPLTVIDIVNQEKSSDEIKESEYVYDLYYTQMGSDLDELIAGNTYSILPIQDELYLGGDTDENSDLEPEDDEDSNEENNYRNDYPDEDEVKDDEDEYKSEEDYEGDIMEYGEDPDVSGIANDFIGQCRLADSEDDMYSDADLSSDDDEDKIYDEDLVLSHSSYSTYLKKKAKREAYRNDIDDEDEYS</sequence>
<accession>A0A3Q0IP75</accession>
<reference evidence="5" key="1">
    <citation type="submission" date="2025-08" db="UniProtKB">
        <authorList>
            <consortium name="RefSeq"/>
        </authorList>
    </citation>
    <scope>IDENTIFICATION</scope>
</reference>
<evidence type="ECO:0000259" key="3">
    <source>
        <dbReference type="Pfam" id="PF08574"/>
    </source>
</evidence>
<evidence type="ECO:0000256" key="2">
    <source>
        <dbReference type="SAM" id="MobiDB-lite"/>
    </source>
</evidence>
<dbReference type="STRING" id="121845.A0A3Q0IP75"/>
<feature type="compositionally biased region" description="Acidic residues" evidence="2">
    <location>
        <begin position="81"/>
        <end position="98"/>
    </location>
</feature>
<protein>
    <submittedName>
        <fullName evidence="5">Secreted acidic protein 2</fullName>
    </submittedName>
</protein>
<proteinExistence type="inferred from homology"/>
<dbReference type="Proteomes" id="UP000079169">
    <property type="component" value="Unplaced"/>
</dbReference>
<dbReference type="CTD" id="49505"/>
<dbReference type="RefSeq" id="XP_026678104.1">
    <property type="nucleotide sequence ID" value="XM_026822303.1"/>
</dbReference>
<dbReference type="KEGG" id="dci:103507447"/>
<gene>
    <name evidence="5" type="primary">LOC103507447</name>
</gene>
<comment type="similarity">
    <text evidence="1">Belongs to the IWR1/SLC7A6OS family.</text>
</comment>
<keyword evidence="4" id="KW-1185">Reference proteome</keyword>
<evidence type="ECO:0000313" key="4">
    <source>
        <dbReference type="Proteomes" id="UP000079169"/>
    </source>
</evidence>
<feature type="region of interest" description="Disordered" evidence="2">
    <location>
        <begin position="78"/>
        <end position="141"/>
    </location>
</feature>
<evidence type="ECO:0000313" key="5">
    <source>
        <dbReference type="RefSeq" id="XP_026678104.1"/>
    </source>
</evidence>
<name>A0A3Q0IP75_DIACI</name>
<feature type="compositionally biased region" description="Acidic residues" evidence="2">
    <location>
        <begin position="107"/>
        <end position="137"/>
    </location>
</feature>
<dbReference type="GeneID" id="103507447"/>
<evidence type="ECO:0000256" key="1">
    <source>
        <dbReference type="ARBA" id="ARBA00010218"/>
    </source>
</evidence>
<organism evidence="4 5">
    <name type="scientific">Diaphorina citri</name>
    <name type="common">Asian citrus psyllid</name>
    <dbReference type="NCBI Taxonomy" id="121845"/>
    <lineage>
        <taxon>Eukaryota</taxon>
        <taxon>Metazoa</taxon>
        <taxon>Ecdysozoa</taxon>
        <taxon>Arthropoda</taxon>
        <taxon>Hexapoda</taxon>
        <taxon>Insecta</taxon>
        <taxon>Pterygota</taxon>
        <taxon>Neoptera</taxon>
        <taxon>Paraneoptera</taxon>
        <taxon>Hemiptera</taxon>
        <taxon>Sternorrhyncha</taxon>
        <taxon>Psylloidea</taxon>
        <taxon>Psyllidae</taxon>
        <taxon>Diaphorininae</taxon>
        <taxon>Diaphorina</taxon>
    </lineage>
</organism>
<feature type="domain" description="Transcription factor Iwr1" evidence="3">
    <location>
        <begin position="44"/>
        <end position="110"/>
    </location>
</feature>
<dbReference type="AlphaFoldDB" id="A0A3Q0IP75"/>